<dbReference type="SMART" id="SM00472">
    <property type="entry name" value="MIR"/>
    <property type="match status" value="3"/>
</dbReference>
<dbReference type="Pfam" id="PF02815">
    <property type="entry name" value="MIR"/>
    <property type="match status" value="1"/>
</dbReference>
<evidence type="ECO:0000259" key="4">
    <source>
        <dbReference type="PROSITE" id="PS50919"/>
    </source>
</evidence>
<evidence type="ECO:0000256" key="1">
    <source>
        <dbReference type="ARBA" id="ARBA00022729"/>
    </source>
</evidence>
<feature type="chain" id="PRO_5043507574" description="MIR domain-containing protein" evidence="3">
    <location>
        <begin position="23"/>
        <end position="215"/>
    </location>
</feature>
<dbReference type="Gene3D" id="2.80.10.50">
    <property type="match status" value="1"/>
</dbReference>
<comment type="caution">
    <text evidence="5">The sequence shown here is derived from an EMBL/GenBank/DDBJ whole genome shotgun (WGS) entry which is preliminary data.</text>
</comment>
<accession>A0AAV7JZK5</accession>
<feature type="domain" description="MIR" evidence="4">
    <location>
        <begin position="88"/>
        <end position="143"/>
    </location>
</feature>
<dbReference type="EMBL" id="JAKMXF010000255">
    <property type="protein sequence ID" value="KAI6653794.1"/>
    <property type="molecule type" value="Genomic_DNA"/>
</dbReference>
<evidence type="ECO:0000256" key="2">
    <source>
        <dbReference type="ARBA" id="ARBA00022737"/>
    </source>
</evidence>
<reference evidence="5 6" key="1">
    <citation type="journal article" date="2023" name="BMC Biol.">
        <title>The compact genome of the sponge Oopsacas minuta (Hexactinellida) is lacking key metazoan core genes.</title>
        <authorList>
            <person name="Santini S."/>
            <person name="Schenkelaars Q."/>
            <person name="Jourda C."/>
            <person name="Duchesne M."/>
            <person name="Belahbib H."/>
            <person name="Rocher C."/>
            <person name="Selva M."/>
            <person name="Riesgo A."/>
            <person name="Vervoort M."/>
            <person name="Leys S.P."/>
            <person name="Kodjabachian L."/>
            <person name="Le Bivic A."/>
            <person name="Borchiellini C."/>
            <person name="Claverie J.M."/>
            <person name="Renard E."/>
        </authorList>
    </citation>
    <scope>NUCLEOTIDE SEQUENCE [LARGE SCALE GENOMIC DNA]</scope>
    <source>
        <strain evidence="5">SPO-2</strain>
    </source>
</reference>
<organism evidence="5 6">
    <name type="scientific">Oopsacas minuta</name>
    <dbReference type="NCBI Taxonomy" id="111878"/>
    <lineage>
        <taxon>Eukaryota</taxon>
        <taxon>Metazoa</taxon>
        <taxon>Porifera</taxon>
        <taxon>Hexactinellida</taxon>
        <taxon>Hexasterophora</taxon>
        <taxon>Lyssacinosida</taxon>
        <taxon>Leucopsacidae</taxon>
        <taxon>Oopsacas</taxon>
    </lineage>
</organism>
<name>A0AAV7JZK5_9METZ</name>
<dbReference type="InterPro" id="IPR016093">
    <property type="entry name" value="MIR_motif"/>
</dbReference>
<dbReference type="AlphaFoldDB" id="A0AAV7JZK5"/>
<evidence type="ECO:0000313" key="5">
    <source>
        <dbReference type="EMBL" id="KAI6653794.1"/>
    </source>
</evidence>
<dbReference type="SUPFAM" id="SSF82109">
    <property type="entry name" value="MIR domain"/>
    <property type="match status" value="1"/>
</dbReference>
<sequence length="215" mass="24380">MRLSIYFILLCLIFTQIKLSLSADSFVTCGSLIKLLNYGHNVRLHSHEVKYGGGSGSGQQTVTAISAMDDVNSYWILRAPHDKQCIRGSRLSCGEKVVLQHSATKLFLHSHYFTSPLSHNQEVSCFGENSEGDNGDYWILECSGKFWKKKDKIRLKHALTEMYLHVPGDTYGRPIAGQKEVCGYAKKQKDNQWSVEEGVMITYDEESEFHIHDDL</sequence>
<dbReference type="PANTHER" id="PTHR46809:SF2">
    <property type="entry name" value="GH21273P"/>
    <property type="match status" value="1"/>
</dbReference>
<keyword evidence="6" id="KW-1185">Reference proteome</keyword>
<feature type="domain" description="MIR" evidence="4">
    <location>
        <begin position="144"/>
        <end position="198"/>
    </location>
</feature>
<evidence type="ECO:0000256" key="3">
    <source>
        <dbReference type="SAM" id="SignalP"/>
    </source>
</evidence>
<dbReference type="PROSITE" id="PS50919">
    <property type="entry name" value="MIR"/>
    <property type="match status" value="3"/>
</dbReference>
<dbReference type="PANTHER" id="PTHR46809">
    <property type="entry name" value="STROMAL CELL-DERIVED FACTOR 2-LIKE PROTEIN"/>
    <property type="match status" value="1"/>
</dbReference>
<dbReference type="Proteomes" id="UP001165289">
    <property type="component" value="Unassembled WGS sequence"/>
</dbReference>
<keyword evidence="2" id="KW-0677">Repeat</keyword>
<evidence type="ECO:0000313" key="6">
    <source>
        <dbReference type="Proteomes" id="UP001165289"/>
    </source>
</evidence>
<gene>
    <name evidence="5" type="ORF">LOD99_3298</name>
</gene>
<proteinExistence type="predicted"/>
<feature type="signal peptide" evidence="3">
    <location>
        <begin position="1"/>
        <end position="22"/>
    </location>
</feature>
<feature type="domain" description="MIR" evidence="4">
    <location>
        <begin position="24"/>
        <end position="80"/>
    </location>
</feature>
<dbReference type="InterPro" id="IPR036300">
    <property type="entry name" value="MIR_dom_sf"/>
</dbReference>
<keyword evidence="1 3" id="KW-0732">Signal</keyword>
<protein>
    <recommendedName>
        <fullName evidence="4">MIR domain-containing protein</fullName>
    </recommendedName>
</protein>